<dbReference type="EMBL" id="AP026708">
    <property type="protein sequence ID" value="BDQ33766.1"/>
    <property type="molecule type" value="Genomic_DNA"/>
</dbReference>
<keyword evidence="1" id="KW-0010">Activator</keyword>
<keyword evidence="4" id="KW-1185">Reference proteome</keyword>
<accession>A0ABM8AQR8</accession>
<protein>
    <recommendedName>
        <fullName evidence="2">Ada DNA repair metal-binding domain-containing protein</fullName>
    </recommendedName>
</protein>
<dbReference type="Proteomes" id="UP001061361">
    <property type="component" value="Chromosome"/>
</dbReference>
<gene>
    <name evidence="3" type="ORF">JCM14722_13080</name>
</gene>
<name>A0ABM8AQR8_9BACT</name>
<evidence type="ECO:0000259" key="2">
    <source>
        <dbReference type="Pfam" id="PF02805"/>
    </source>
</evidence>
<evidence type="ECO:0000256" key="1">
    <source>
        <dbReference type="ARBA" id="ARBA00023159"/>
    </source>
</evidence>
<dbReference type="SUPFAM" id="SSF57884">
    <property type="entry name" value="Ada DNA repair protein, N-terminal domain (N-Ada 10)"/>
    <property type="match status" value="1"/>
</dbReference>
<evidence type="ECO:0000313" key="3">
    <source>
        <dbReference type="EMBL" id="BDQ33766.1"/>
    </source>
</evidence>
<reference evidence="3" key="1">
    <citation type="submission" date="2022-08" db="EMBL/GenBank/DDBJ databases">
        <title>Genome Sequence of the sulphate-reducing bacterium, Pseudodesulfovibrio portus JCM14722.</title>
        <authorList>
            <person name="Kondo R."/>
            <person name="Kataoka T."/>
        </authorList>
    </citation>
    <scope>NUCLEOTIDE SEQUENCE</scope>
    <source>
        <strain evidence="3">JCM 14722</strain>
    </source>
</reference>
<organism evidence="3 4">
    <name type="scientific">Pseudodesulfovibrio portus</name>
    <dbReference type="NCBI Taxonomy" id="231439"/>
    <lineage>
        <taxon>Bacteria</taxon>
        <taxon>Pseudomonadati</taxon>
        <taxon>Thermodesulfobacteriota</taxon>
        <taxon>Desulfovibrionia</taxon>
        <taxon>Desulfovibrionales</taxon>
        <taxon>Desulfovibrionaceae</taxon>
    </lineage>
</organism>
<dbReference type="Gene3D" id="3.40.10.10">
    <property type="entry name" value="DNA Methylphosphotriester Repair Domain"/>
    <property type="match status" value="1"/>
</dbReference>
<sequence>MIPAFVALALLFAGLAVEGAALTVLGEAQAASIVYHGNRNSHIFHQPGCRYYNCKNCVVEFSSRQQALAAGFRPCKICKP</sequence>
<dbReference type="InterPro" id="IPR035451">
    <property type="entry name" value="Ada-like_dom_sf"/>
</dbReference>
<proteinExistence type="predicted"/>
<evidence type="ECO:0000313" key="4">
    <source>
        <dbReference type="Proteomes" id="UP001061361"/>
    </source>
</evidence>
<dbReference type="InterPro" id="IPR004026">
    <property type="entry name" value="Ada_DNA_repair_Zn-bd"/>
</dbReference>
<dbReference type="Pfam" id="PF02805">
    <property type="entry name" value="Ada_Zn_binding"/>
    <property type="match status" value="1"/>
</dbReference>
<feature type="domain" description="Ada DNA repair metal-binding" evidence="2">
    <location>
        <begin position="28"/>
        <end position="80"/>
    </location>
</feature>